<sequence>MVVLNVVLCVDVHDGARVNGFSGRLDYTRTYGCHRTVEVVVDAFIEPFPFALSRNGASVRIAMTVLN</sequence>
<reference evidence="1 2" key="1">
    <citation type="journal article" date="2013" name="PLoS ONE">
        <title>Assembly-driven community genomics of a hypersaline microbial ecosystem.</title>
        <authorList>
            <person name="Podell S."/>
            <person name="Ugalde J.A."/>
            <person name="Narasingarao P."/>
            <person name="Banfield J.F."/>
            <person name="Heidelberg K.B."/>
            <person name="Allen E.E."/>
        </authorList>
    </citation>
    <scope>NUCLEOTIDE SEQUENCE [LARGE SCALE GENOMIC DNA]</scope>
    <source>
        <strain evidence="2">J07HQW1</strain>
    </source>
</reference>
<evidence type="ECO:0000313" key="2">
    <source>
        <dbReference type="Proteomes" id="UP000030649"/>
    </source>
</evidence>
<evidence type="ECO:0000313" key="1">
    <source>
        <dbReference type="EMBL" id="ERG90191.1"/>
    </source>
</evidence>
<dbReference type="HOGENOM" id="CLU_2802142_0_0_2"/>
<name>U1PDL4_9EURY</name>
<protein>
    <submittedName>
        <fullName evidence="1">Uncharacterized protein</fullName>
    </submittedName>
</protein>
<gene>
    <name evidence="1" type="ORF">J07HQW1_00208</name>
</gene>
<dbReference type="AlphaFoldDB" id="U1PDL4"/>
<proteinExistence type="predicted"/>
<accession>U1PDL4</accession>
<organism evidence="1 2">
    <name type="scientific">Haloquadratum walsbyi J07HQW1</name>
    <dbReference type="NCBI Taxonomy" id="1238424"/>
    <lineage>
        <taxon>Archaea</taxon>
        <taxon>Methanobacteriati</taxon>
        <taxon>Methanobacteriota</taxon>
        <taxon>Stenosarchaea group</taxon>
        <taxon>Halobacteria</taxon>
        <taxon>Halobacteriales</taxon>
        <taxon>Haloferacaceae</taxon>
        <taxon>Haloquadratum</taxon>
    </lineage>
</organism>
<dbReference type="Proteomes" id="UP000030649">
    <property type="component" value="Unassembled WGS sequence"/>
</dbReference>
<dbReference type="EMBL" id="KE356560">
    <property type="protein sequence ID" value="ERG90191.1"/>
    <property type="molecule type" value="Genomic_DNA"/>
</dbReference>